<dbReference type="PANTHER" id="PTHR43156">
    <property type="entry name" value="STAGE II SPORULATION PROTEIN E-RELATED"/>
    <property type="match status" value="1"/>
</dbReference>
<dbReference type="InterPro" id="IPR036457">
    <property type="entry name" value="PPM-type-like_dom_sf"/>
</dbReference>
<dbReference type="InterPro" id="IPR052016">
    <property type="entry name" value="Bact_Sigma-Reg"/>
</dbReference>
<proteinExistence type="predicted"/>
<dbReference type="SMART" id="SM00331">
    <property type="entry name" value="PP2C_SIG"/>
    <property type="match status" value="1"/>
</dbReference>
<dbReference type="GO" id="GO:0016791">
    <property type="term" value="F:phosphatase activity"/>
    <property type="evidence" value="ECO:0007669"/>
    <property type="project" value="TreeGrafter"/>
</dbReference>
<organism evidence="3 4">
    <name type="scientific">Adhaeribacter arboris</name>
    <dbReference type="NCBI Taxonomy" id="2072846"/>
    <lineage>
        <taxon>Bacteria</taxon>
        <taxon>Pseudomonadati</taxon>
        <taxon>Bacteroidota</taxon>
        <taxon>Cytophagia</taxon>
        <taxon>Cytophagales</taxon>
        <taxon>Hymenobacteraceae</taxon>
        <taxon>Adhaeribacter</taxon>
    </lineage>
</organism>
<dbReference type="Proteomes" id="UP000240357">
    <property type="component" value="Unassembled WGS sequence"/>
</dbReference>
<evidence type="ECO:0000313" key="4">
    <source>
        <dbReference type="Proteomes" id="UP000240357"/>
    </source>
</evidence>
<protein>
    <submittedName>
        <fullName evidence="3">Serine/threonine protein phosphatase</fullName>
    </submittedName>
</protein>
<dbReference type="SUPFAM" id="SSF81606">
    <property type="entry name" value="PP2C-like"/>
    <property type="match status" value="1"/>
</dbReference>
<dbReference type="SUPFAM" id="SSF55781">
    <property type="entry name" value="GAF domain-like"/>
    <property type="match status" value="1"/>
</dbReference>
<reference evidence="3 4" key="1">
    <citation type="submission" date="2018-03" db="EMBL/GenBank/DDBJ databases">
        <title>Adhaeribacter sp. HMF7605 Genome sequencing and assembly.</title>
        <authorList>
            <person name="Kang H."/>
            <person name="Kang J."/>
            <person name="Cha I."/>
            <person name="Kim H."/>
            <person name="Joh K."/>
        </authorList>
    </citation>
    <scope>NUCLEOTIDE SEQUENCE [LARGE SCALE GENOMIC DNA]</scope>
    <source>
        <strain evidence="3 4">HMF7605</strain>
    </source>
</reference>
<evidence type="ECO:0000259" key="2">
    <source>
        <dbReference type="SMART" id="SM00331"/>
    </source>
</evidence>
<evidence type="ECO:0000256" key="1">
    <source>
        <dbReference type="ARBA" id="ARBA00022801"/>
    </source>
</evidence>
<dbReference type="PANTHER" id="PTHR43156:SF2">
    <property type="entry name" value="STAGE II SPORULATION PROTEIN E"/>
    <property type="match status" value="1"/>
</dbReference>
<keyword evidence="1" id="KW-0378">Hydrolase</keyword>
<evidence type="ECO:0000313" key="3">
    <source>
        <dbReference type="EMBL" id="PSR57386.1"/>
    </source>
</evidence>
<comment type="caution">
    <text evidence="3">The sequence shown here is derived from an EMBL/GenBank/DDBJ whole genome shotgun (WGS) entry which is preliminary data.</text>
</comment>
<dbReference type="EMBL" id="PYFT01000001">
    <property type="protein sequence ID" value="PSR57386.1"/>
    <property type="molecule type" value="Genomic_DNA"/>
</dbReference>
<dbReference type="InterPro" id="IPR001932">
    <property type="entry name" value="PPM-type_phosphatase-like_dom"/>
</dbReference>
<dbReference type="AlphaFoldDB" id="A0A2T2YPH6"/>
<sequence>MPEINVKFMKKELDLKKLELSALLEVTQAINGNLTDQALYKIYHFTLLAQLQISRLGLFVLEDNWECKVNFGTNYDFKNAAALPPAITCLTEISYITDLNLDAHWSEFETVVPILQNRKILAFVLIGNSQAYYSTLGALSFVQTLSNIILVAMQNRRMARLRLAEEAIRNEIKIAREVQTMLFPKSLPNDEAVAIHASYLPHSSIGGDYYDYVPINEDQFLFCIADVSGKGVPASLLMSNFQAGLRTILRQNPNLLTVVTELNHLIYCNAIAEKFVTAFFGIYNRRTNVLSYVNAGHNSPVLLHENNTIQLLTEGCTMLGIFESLPFISVTEVPIPNKSLIMCYTDGLTEVFNTDEDEYGLENTIKFLQNYRYLPLPKLHEELLEEIKQHNQGSTNFHDDITLLSCRFK</sequence>
<dbReference type="OrthoDB" id="9763484at2"/>
<keyword evidence="4" id="KW-1185">Reference proteome</keyword>
<name>A0A2T2YPH6_9BACT</name>
<feature type="domain" description="PPM-type phosphatase" evidence="2">
    <location>
        <begin position="190"/>
        <end position="408"/>
    </location>
</feature>
<gene>
    <name evidence="3" type="ORF">AHMF7605_20220</name>
</gene>
<accession>A0A2T2YPH6</accession>
<dbReference type="Gene3D" id="3.60.40.10">
    <property type="entry name" value="PPM-type phosphatase domain"/>
    <property type="match status" value="1"/>
</dbReference>
<dbReference type="Pfam" id="PF07228">
    <property type="entry name" value="SpoIIE"/>
    <property type="match status" value="1"/>
</dbReference>